<dbReference type="InterPro" id="IPR036397">
    <property type="entry name" value="RNaseH_sf"/>
</dbReference>
<feature type="compositionally biased region" description="Polar residues" evidence="1">
    <location>
        <begin position="23"/>
        <end position="36"/>
    </location>
</feature>
<dbReference type="Proteomes" id="UP000625711">
    <property type="component" value="Unassembled WGS sequence"/>
</dbReference>
<feature type="region of interest" description="Disordered" evidence="1">
    <location>
        <begin position="1"/>
        <end position="36"/>
    </location>
</feature>
<evidence type="ECO:0000256" key="1">
    <source>
        <dbReference type="SAM" id="MobiDB-lite"/>
    </source>
</evidence>
<dbReference type="GO" id="GO:0003676">
    <property type="term" value="F:nucleic acid binding"/>
    <property type="evidence" value="ECO:0007669"/>
    <property type="project" value="InterPro"/>
</dbReference>
<sequence length="111" mass="12773">MSDDAHFLLSGHVNKPDSRFRRTQNPQLNDETSSLPLETTDQGVLFLMEFLKSKVYVTKPQTIQHIKDNISHEIEEIQPQMLQDVMKNALKRAESCIANRCYHLADITCKS</sequence>
<dbReference type="PANTHER" id="PTHR47326">
    <property type="entry name" value="TRANSPOSABLE ELEMENT TC3 TRANSPOSASE-LIKE PROTEIN"/>
    <property type="match status" value="1"/>
</dbReference>
<comment type="caution">
    <text evidence="2">The sequence shown here is derived from an EMBL/GenBank/DDBJ whole genome shotgun (WGS) entry which is preliminary data.</text>
</comment>
<organism evidence="2 3">
    <name type="scientific">Rhynchophorus ferrugineus</name>
    <name type="common">Red palm weevil</name>
    <name type="synonym">Curculio ferrugineus</name>
    <dbReference type="NCBI Taxonomy" id="354439"/>
    <lineage>
        <taxon>Eukaryota</taxon>
        <taxon>Metazoa</taxon>
        <taxon>Ecdysozoa</taxon>
        <taxon>Arthropoda</taxon>
        <taxon>Hexapoda</taxon>
        <taxon>Insecta</taxon>
        <taxon>Pterygota</taxon>
        <taxon>Neoptera</taxon>
        <taxon>Endopterygota</taxon>
        <taxon>Coleoptera</taxon>
        <taxon>Polyphaga</taxon>
        <taxon>Cucujiformia</taxon>
        <taxon>Curculionidae</taxon>
        <taxon>Dryophthorinae</taxon>
        <taxon>Rhynchophorus</taxon>
    </lineage>
</organism>
<keyword evidence="3" id="KW-1185">Reference proteome</keyword>
<dbReference type="EMBL" id="JAACXV010022342">
    <property type="protein sequence ID" value="KAF7263310.1"/>
    <property type="molecule type" value="Genomic_DNA"/>
</dbReference>
<reference evidence="2" key="1">
    <citation type="submission" date="2020-08" db="EMBL/GenBank/DDBJ databases">
        <title>Genome sequencing and assembly of the red palm weevil Rhynchophorus ferrugineus.</title>
        <authorList>
            <person name="Dias G.B."/>
            <person name="Bergman C.M."/>
            <person name="Manee M."/>
        </authorList>
    </citation>
    <scope>NUCLEOTIDE SEQUENCE</scope>
    <source>
        <strain evidence="2">AA-2017</strain>
        <tissue evidence="2">Whole larva</tissue>
    </source>
</reference>
<evidence type="ECO:0000313" key="2">
    <source>
        <dbReference type="EMBL" id="KAF7263310.1"/>
    </source>
</evidence>
<name>A0A834M193_RHYFE</name>
<gene>
    <name evidence="2" type="ORF">GWI33_003056</name>
</gene>
<evidence type="ECO:0000313" key="3">
    <source>
        <dbReference type="Proteomes" id="UP000625711"/>
    </source>
</evidence>
<accession>A0A834M193</accession>
<dbReference type="Gene3D" id="3.30.420.10">
    <property type="entry name" value="Ribonuclease H-like superfamily/Ribonuclease H"/>
    <property type="match status" value="1"/>
</dbReference>
<dbReference type="PANTHER" id="PTHR47326:SF1">
    <property type="entry name" value="HTH PSQ-TYPE DOMAIN-CONTAINING PROTEIN"/>
    <property type="match status" value="1"/>
</dbReference>
<dbReference type="OrthoDB" id="8194107at2759"/>
<dbReference type="AlphaFoldDB" id="A0A834M193"/>
<proteinExistence type="predicted"/>
<protein>
    <submittedName>
        <fullName evidence="2">Uncharacterized protein</fullName>
    </submittedName>
</protein>